<evidence type="ECO:0000256" key="1">
    <source>
        <dbReference type="SAM" id="Phobius"/>
    </source>
</evidence>
<dbReference type="InterPro" id="IPR046529">
    <property type="entry name" value="DUF6594"/>
</dbReference>
<dbReference type="EMBL" id="JAUKTV010000002">
    <property type="protein sequence ID" value="KAK0744870.1"/>
    <property type="molecule type" value="Genomic_DNA"/>
</dbReference>
<evidence type="ECO:0000313" key="4">
    <source>
        <dbReference type="Proteomes" id="UP001172159"/>
    </source>
</evidence>
<feature type="transmembrane region" description="Helical" evidence="1">
    <location>
        <begin position="202"/>
        <end position="221"/>
    </location>
</feature>
<keyword evidence="4" id="KW-1185">Reference proteome</keyword>
<feature type="domain" description="DUF6594" evidence="2">
    <location>
        <begin position="150"/>
        <end position="242"/>
    </location>
</feature>
<organism evidence="3 4">
    <name type="scientific">Apiosordaria backusii</name>
    <dbReference type="NCBI Taxonomy" id="314023"/>
    <lineage>
        <taxon>Eukaryota</taxon>
        <taxon>Fungi</taxon>
        <taxon>Dikarya</taxon>
        <taxon>Ascomycota</taxon>
        <taxon>Pezizomycotina</taxon>
        <taxon>Sordariomycetes</taxon>
        <taxon>Sordariomycetidae</taxon>
        <taxon>Sordariales</taxon>
        <taxon>Lasiosphaeriaceae</taxon>
        <taxon>Apiosordaria</taxon>
    </lineage>
</organism>
<keyword evidence="1" id="KW-1133">Transmembrane helix</keyword>
<keyword evidence="1" id="KW-0472">Membrane</keyword>
<feature type="transmembrane region" description="Helical" evidence="1">
    <location>
        <begin position="173"/>
        <end position="196"/>
    </location>
</feature>
<proteinExistence type="predicted"/>
<reference evidence="3" key="1">
    <citation type="submission" date="2023-06" db="EMBL/GenBank/DDBJ databases">
        <title>Genome-scale phylogeny and comparative genomics of the fungal order Sordariales.</title>
        <authorList>
            <consortium name="Lawrence Berkeley National Laboratory"/>
            <person name="Hensen N."/>
            <person name="Bonometti L."/>
            <person name="Westerberg I."/>
            <person name="Brannstrom I.O."/>
            <person name="Guillou S."/>
            <person name="Cros-Aarteil S."/>
            <person name="Calhoun S."/>
            <person name="Haridas S."/>
            <person name="Kuo A."/>
            <person name="Mondo S."/>
            <person name="Pangilinan J."/>
            <person name="Riley R."/>
            <person name="Labutti K."/>
            <person name="Andreopoulos B."/>
            <person name="Lipzen A."/>
            <person name="Chen C."/>
            <person name="Yanf M."/>
            <person name="Daum C."/>
            <person name="Ng V."/>
            <person name="Clum A."/>
            <person name="Steindorff A."/>
            <person name="Ohm R."/>
            <person name="Martin F."/>
            <person name="Silar P."/>
            <person name="Natvig D."/>
            <person name="Lalanne C."/>
            <person name="Gautier V."/>
            <person name="Ament-Velasquez S.L."/>
            <person name="Kruys A."/>
            <person name="Hutchinson M.I."/>
            <person name="Powell A.J."/>
            <person name="Barry K."/>
            <person name="Miller A.N."/>
            <person name="Grigoriev I.V."/>
            <person name="Debuchy R."/>
            <person name="Gladieux P."/>
            <person name="Thoren M.H."/>
            <person name="Johannesson H."/>
        </authorList>
    </citation>
    <scope>NUCLEOTIDE SEQUENCE</scope>
    <source>
        <strain evidence="3">CBS 540.89</strain>
    </source>
</reference>
<gene>
    <name evidence="3" type="ORF">B0T21DRAFT_358582</name>
</gene>
<protein>
    <recommendedName>
        <fullName evidence="2">DUF6594 domain-containing protein</fullName>
    </recommendedName>
</protein>
<sequence>MTQTEDDLEGLKLDDPAEWISEKYRRNLIRPVEEWVPIWSSKPASTLESKSYRISVAELQRMRMQRLQIKLVGVAKRIYDGSDDDKEWDSWSKTLSEYVNAVQEHDYMEQRGGGTRDPFLISGERYMDREVLKKALSNFELLPEDNRKPLLLTWQSKAFPPVSTRGDNRLSKLITRIGIAAVGTAFLIVPMWLLIWVFWGDIWAALWLTTVFVAAFGVLMACVLQDNIAVLSASAAYAAVLVVFVALIAEQSRAAPELET</sequence>
<dbReference type="Pfam" id="PF20237">
    <property type="entry name" value="DUF6594"/>
    <property type="match status" value="1"/>
</dbReference>
<evidence type="ECO:0000259" key="2">
    <source>
        <dbReference type="Pfam" id="PF20237"/>
    </source>
</evidence>
<name>A0AA40K3V0_9PEZI</name>
<evidence type="ECO:0000313" key="3">
    <source>
        <dbReference type="EMBL" id="KAK0744870.1"/>
    </source>
</evidence>
<dbReference type="Proteomes" id="UP001172159">
    <property type="component" value="Unassembled WGS sequence"/>
</dbReference>
<dbReference type="AlphaFoldDB" id="A0AA40K3V0"/>
<feature type="transmembrane region" description="Helical" evidence="1">
    <location>
        <begin position="228"/>
        <end position="249"/>
    </location>
</feature>
<comment type="caution">
    <text evidence="3">The sequence shown here is derived from an EMBL/GenBank/DDBJ whole genome shotgun (WGS) entry which is preliminary data.</text>
</comment>
<keyword evidence="1" id="KW-0812">Transmembrane</keyword>
<accession>A0AA40K3V0</accession>